<reference evidence="2 3" key="1">
    <citation type="submission" date="2020-08" db="EMBL/GenBank/DDBJ databases">
        <title>Genomic Encyclopedia of Type Strains, Phase IV (KMG-IV): sequencing the most valuable type-strain genomes for metagenomic binning, comparative biology and taxonomic classification.</title>
        <authorList>
            <person name="Goeker M."/>
        </authorList>
    </citation>
    <scope>NUCLEOTIDE SEQUENCE [LARGE SCALE GENOMIC DNA]</scope>
    <source>
        <strain evidence="2 3">DSM 27057</strain>
    </source>
</reference>
<name>A0A7W6G4F9_9SPHN</name>
<dbReference type="SMART" id="SM00260">
    <property type="entry name" value="CheW"/>
    <property type="match status" value="1"/>
</dbReference>
<dbReference type="GO" id="GO:0005829">
    <property type="term" value="C:cytosol"/>
    <property type="evidence" value="ECO:0007669"/>
    <property type="project" value="TreeGrafter"/>
</dbReference>
<comment type="caution">
    <text evidence="2">The sequence shown here is derived from an EMBL/GenBank/DDBJ whole genome shotgun (WGS) entry which is preliminary data.</text>
</comment>
<evidence type="ECO:0000313" key="2">
    <source>
        <dbReference type="EMBL" id="MBB3953188.1"/>
    </source>
</evidence>
<gene>
    <name evidence="2" type="ORF">GGR38_000100</name>
</gene>
<dbReference type="Gene3D" id="2.30.30.40">
    <property type="entry name" value="SH3 Domains"/>
    <property type="match status" value="1"/>
</dbReference>
<dbReference type="RefSeq" id="WP_183621650.1">
    <property type="nucleotide sequence ID" value="NZ_JACIDX010000001.1"/>
</dbReference>
<dbReference type="Pfam" id="PF01584">
    <property type="entry name" value="CheW"/>
    <property type="match status" value="1"/>
</dbReference>
<dbReference type="PANTHER" id="PTHR22617:SF23">
    <property type="entry name" value="CHEMOTAXIS PROTEIN CHEW"/>
    <property type="match status" value="1"/>
</dbReference>
<dbReference type="Gene3D" id="2.40.50.180">
    <property type="entry name" value="CheA-289, Domain 4"/>
    <property type="match status" value="1"/>
</dbReference>
<accession>A0A7W6G4F9</accession>
<feature type="domain" description="CheW-like" evidence="1">
    <location>
        <begin position="2"/>
        <end position="142"/>
    </location>
</feature>
<dbReference type="InterPro" id="IPR036061">
    <property type="entry name" value="CheW-like_dom_sf"/>
</dbReference>
<dbReference type="Proteomes" id="UP000548867">
    <property type="component" value="Unassembled WGS sequence"/>
</dbReference>
<organism evidence="2 3">
    <name type="scientific">Novosphingobium sediminicola</name>
    <dbReference type="NCBI Taxonomy" id="563162"/>
    <lineage>
        <taxon>Bacteria</taxon>
        <taxon>Pseudomonadati</taxon>
        <taxon>Pseudomonadota</taxon>
        <taxon>Alphaproteobacteria</taxon>
        <taxon>Sphingomonadales</taxon>
        <taxon>Sphingomonadaceae</taxon>
        <taxon>Novosphingobium</taxon>
    </lineage>
</organism>
<dbReference type="InterPro" id="IPR002545">
    <property type="entry name" value="CheW-lke_dom"/>
</dbReference>
<dbReference type="GO" id="GO:0006935">
    <property type="term" value="P:chemotaxis"/>
    <property type="evidence" value="ECO:0007669"/>
    <property type="project" value="InterPro"/>
</dbReference>
<dbReference type="PANTHER" id="PTHR22617">
    <property type="entry name" value="CHEMOTAXIS SENSOR HISTIDINE KINASE-RELATED"/>
    <property type="match status" value="1"/>
</dbReference>
<sequence length="146" mass="15853">MTRELITFEVSRQLFGLDIAAIREIRAWSRVTRMPGTPPYIAGMANLRGTILPIIDLGARLGWGTTQTTERHAIIVVQMGALMAGLIVETVSDLVTLAEASLQQPPSLGVEDMTSFIDGLAPVGNRMLLVLNLAQLVGRDWLRGEG</sequence>
<dbReference type="AlphaFoldDB" id="A0A7W6G4F9"/>
<evidence type="ECO:0000259" key="1">
    <source>
        <dbReference type="PROSITE" id="PS50851"/>
    </source>
</evidence>
<dbReference type="SUPFAM" id="SSF50341">
    <property type="entry name" value="CheW-like"/>
    <property type="match status" value="1"/>
</dbReference>
<dbReference type="EMBL" id="JACIDX010000001">
    <property type="protein sequence ID" value="MBB3953188.1"/>
    <property type="molecule type" value="Genomic_DNA"/>
</dbReference>
<proteinExistence type="predicted"/>
<protein>
    <submittedName>
        <fullName evidence="2">Purine-binding chemotaxis protein CheW</fullName>
    </submittedName>
</protein>
<dbReference type="PROSITE" id="PS50851">
    <property type="entry name" value="CHEW"/>
    <property type="match status" value="1"/>
</dbReference>
<dbReference type="GO" id="GO:0007165">
    <property type="term" value="P:signal transduction"/>
    <property type="evidence" value="ECO:0007669"/>
    <property type="project" value="InterPro"/>
</dbReference>
<evidence type="ECO:0000313" key="3">
    <source>
        <dbReference type="Proteomes" id="UP000548867"/>
    </source>
</evidence>
<keyword evidence="3" id="KW-1185">Reference proteome</keyword>
<dbReference type="InterPro" id="IPR039315">
    <property type="entry name" value="CheW"/>
</dbReference>